<dbReference type="EMBL" id="KZ110598">
    <property type="protein sequence ID" value="OSX61467.1"/>
    <property type="molecule type" value="Genomic_DNA"/>
</dbReference>
<keyword evidence="3" id="KW-1185">Reference proteome</keyword>
<protein>
    <submittedName>
        <fullName evidence="2">Uncharacterized protein</fullName>
    </submittedName>
</protein>
<proteinExistence type="predicted"/>
<feature type="compositionally biased region" description="Basic and acidic residues" evidence="1">
    <location>
        <begin position="226"/>
        <end position="243"/>
    </location>
</feature>
<name>A0A1X6MYN6_9APHY</name>
<gene>
    <name evidence="2" type="ORF">POSPLADRAFT_1046837</name>
</gene>
<dbReference type="OrthoDB" id="10274409at2759"/>
<evidence type="ECO:0000313" key="3">
    <source>
        <dbReference type="Proteomes" id="UP000194127"/>
    </source>
</evidence>
<evidence type="ECO:0000256" key="1">
    <source>
        <dbReference type="SAM" id="MobiDB-lite"/>
    </source>
</evidence>
<dbReference type="GeneID" id="36324081"/>
<dbReference type="AlphaFoldDB" id="A0A1X6MYN6"/>
<dbReference type="Proteomes" id="UP000194127">
    <property type="component" value="Unassembled WGS sequence"/>
</dbReference>
<feature type="region of interest" description="Disordered" evidence="1">
    <location>
        <begin position="188"/>
        <end position="208"/>
    </location>
</feature>
<sequence length="337" mass="36436">MDPELIHCPGPSLCPSNGRDLFAARPDPAIVHGGSDGVFAPADVVVTEVFFAPRYTFDDDMDRGCRRDERGANGRKRTYGPHGHPGICPASLGLAYRKARTLLLGPRSDLIAERVRTNDWLGGGRRPLVQARNGYQIRMALFMGGRWDLYFRSVDVLARQRPGRPSDAITINITAYARLEGGVALRRRESERAGKGRGPTRGNGRAPEGRVFNYAEAQCGRARRGGCRDEEASGRDRAVRANGERGGCSGAASVDGQPRALAEDGSCLRGRCELCRGSAQIPQGQTTMWAVTACAGTSPGTSTGRRWTRTLVLSGVSGVIRRWFAAIGKRFPVARGL</sequence>
<reference evidence="2 3" key="1">
    <citation type="submission" date="2017-04" db="EMBL/GenBank/DDBJ databases">
        <title>Genome Sequence of the Model Brown-Rot Fungus Postia placenta SB12.</title>
        <authorList>
            <consortium name="DOE Joint Genome Institute"/>
            <person name="Gaskell J."/>
            <person name="Kersten P."/>
            <person name="Larrondo L.F."/>
            <person name="Canessa P."/>
            <person name="Martinez D."/>
            <person name="Hibbett D."/>
            <person name="Schmoll M."/>
            <person name="Kubicek C.P."/>
            <person name="Martinez A.T."/>
            <person name="Yadav J."/>
            <person name="Master E."/>
            <person name="Magnuson J.K."/>
            <person name="James T."/>
            <person name="Yaver D."/>
            <person name="Berka R."/>
            <person name="Labutti K."/>
            <person name="Lipzen A."/>
            <person name="Aerts A."/>
            <person name="Barry K."/>
            <person name="Henrissat B."/>
            <person name="Blanchette R."/>
            <person name="Grigoriev I."/>
            <person name="Cullen D."/>
        </authorList>
    </citation>
    <scope>NUCLEOTIDE SEQUENCE [LARGE SCALE GENOMIC DNA]</scope>
    <source>
        <strain evidence="2 3">MAD-698-R-SB12</strain>
    </source>
</reference>
<accession>A0A1X6MYN6</accession>
<evidence type="ECO:0000313" key="2">
    <source>
        <dbReference type="EMBL" id="OSX61467.1"/>
    </source>
</evidence>
<feature type="region of interest" description="Disordered" evidence="1">
    <location>
        <begin position="226"/>
        <end position="257"/>
    </location>
</feature>
<organism evidence="2 3">
    <name type="scientific">Postia placenta MAD-698-R-SB12</name>
    <dbReference type="NCBI Taxonomy" id="670580"/>
    <lineage>
        <taxon>Eukaryota</taxon>
        <taxon>Fungi</taxon>
        <taxon>Dikarya</taxon>
        <taxon>Basidiomycota</taxon>
        <taxon>Agaricomycotina</taxon>
        <taxon>Agaricomycetes</taxon>
        <taxon>Polyporales</taxon>
        <taxon>Adustoporiaceae</taxon>
        <taxon>Rhodonia</taxon>
    </lineage>
</organism>
<dbReference type="RefSeq" id="XP_024338261.1">
    <property type="nucleotide sequence ID" value="XM_024479131.1"/>
</dbReference>